<dbReference type="GO" id="GO:1905761">
    <property type="term" value="F:SCF ubiquitin ligase complex binding"/>
    <property type="evidence" value="ECO:0000318"/>
    <property type="project" value="GO_Central"/>
</dbReference>
<keyword evidence="1" id="KW-1185">Reference proteome</keyword>
<dbReference type="KEGG" id="nta:107795574"/>
<accession>A0A1S4AAQ9</accession>
<name>A0A1S4AAQ9_TOBAC</name>
<dbReference type="InterPro" id="IPR032675">
    <property type="entry name" value="LRR_dom_sf"/>
</dbReference>
<evidence type="ECO:0000313" key="1">
    <source>
        <dbReference type="Proteomes" id="UP000790787"/>
    </source>
</evidence>
<dbReference type="SUPFAM" id="SSF81383">
    <property type="entry name" value="F-box domain"/>
    <property type="match status" value="1"/>
</dbReference>
<dbReference type="OrthoDB" id="2095648at2759"/>
<reference evidence="1" key="1">
    <citation type="journal article" date="2014" name="Nat. Commun.">
        <title>The tobacco genome sequence and its comparison with those of tomato and potato.</title>
        <authorList>
            <person name="Sierro N."/>
            <person name="Battey J.N."/>
            <person name="Ouadi S."/>
            <person name="Bakaher N."/>
            <person name="Bovet L."/>
            <person name="Willig A."/>
            <person name="Goepfert S."/>
            <person name="Peitsch M.C."/>
            <person name="Ivanov N.V."/>
        </authorList>
    </citation>
    <scope>NUCLEOTIDE SEQUENCE [LARGE SCALE GENOMIC DNA]</scope>
</reference>
<dbReference type="OMA" id="ACCRHVV"/>
<dbReference type="Gene3D" id="3.80.10.10">
    <property type="entry name" value="Ribonuclease Inhibitor"/>
    <property type="match status" value="1"/>
</dbReference>
<proteinExistence type="predicted"/>
<dbReference type="CDD" id="cd22164">
    <property type="entry name" value="F-box_AtSKIP19-like"/>
    <property type="match status" value="1"/>
</dbReference>
<dbReference type="RefSeq" id="XP_016473727.1">
    <property type="nucleotide sequence ID" value="XM_016618241.1"/>
</dbReference>
<dbReference type="SUPFAM" id="SSF52047">
    <property type="entry name" value="RNI-like"/>
    <property type="match status" value="1"/>
</dbReference>
<sequence length="311" mass="35644">MANEHENLEESSSSIVAPPPSPPWVELPWEVTMDILRRPGAIEIVESAQRVWNTWWKVCHNPAMWSVVDLKNEGDNFKMPWVLDKICRIAVDRSQGQLLKISIDNFGSIDMINYIAERSSQLRHLRVVKCYSNLVGGWAAAAKNFPLLEELHIYFTLITKDDIESVGRYCPLLKSFTLNATEYGNLIFPPSQCNDQALAIAKSMPKLRHLALLQNSLTNKGLLAILDGCSLLESLDLRCCCCVDLEGDLERRCMQQIVDLKRPGDSTHDYEFHSENQRRPSSDEDDDISYDYDYVLGLGDYREYDYDYDRL</sequence>
<reference evidence="2" key="2">
    <citation type="submission" date="2025-08" db="UniProtKB">
        <authorList>
            <consortium name="RefSeq"/>
        </authorList>
    </citation>
    <scope>IDENTIFICATION</scope>
    <source>
        <tissue evidence="2">Leaf</tissue>
    </source>
</reference>
<protein>
    <submittedName>
        <fullName evidence="2">F-box/LRR-repeat protein 9</fullName>
    </submittedName>
</protein>
<dbReference type="PANTHER" id="PTHR38926">
    <property type="entry name" value="F-BOX DOMAIN CONTAINING PROTEIN, EXPRESSED"/>
    <property type="match status" value="1"/>
</dbReference>
<dbReference type="PANTHER" id="PTHR38926:SF14">
    <property type="entry name" value="F-BOX PROTEIN SKIP19-LIKE"/>
    <property type="match status" value="1"/>
</dbReference>
<evidence type="ECO:0000313" key="2">
    <source>
        <dbReference type="RefSeq" id="XP_016473727.2"/>
    </source>
</evidence>
<gene>
    <name evidence="2" type="primary">LOC107795574</name>
</gene>
<organism evidence="1 2">
    <name type="scientific">Nicotiana tabacum</name>
    <name type="common">Common tobacco</name>
    <dbReference type="NCBI Taxonomy" id="4097"/>
    <lineage>
        <taxon>Eukaryota</taxon>
        <taxon>Viridiplantae</taxon>
        <taxon>Streptophyta</taxon>
        <taxon>Embryophyta</taxon>
        <taxon>Tracheophyta</taxon>
        <taxon>Spermatophyta</taxon>
        <taxon>Magnoliopsida</taxon>
        <taxon>eudicotyledons</taxon>
        <taxon>Gunneridae</taxon>
        <taxon>Pentapetalae</taxon>
        <taxon>asterids</taxon>
        <taxon>lamiids</taxon>
        <taxon>Solanales</taxon>
        <taxon>Solanaceae</taxon>
        <taxon>Nicotianoideae</taxon>
        <taxon>Nicotianeae</taxon>
        <taxon>Nicotiana</taxon>
    </lineage>
</organism>
<dbReference type="PaxDb" id="4097-A0A1S4AAQ9"/>
<dbReference type="AlphaFoldDB" id="A0A1S4AAQ9"/>
<dbReference type="Proteomes" id="UP000790787">
    <property type="component" value="Chromosome 5"/>
</dbReference>
<dbReference type="InterPro" id="IPR036047">
    <property type="entry name" value="F-box-like_dom_sf"/>
</dbReference>
<dbReference type="GeneID" id="107795574"/>
<dbReference type="RefSeq" id="XP_016473727.2">
    <property type="nucleotide sequence ID" value="XM_016618241.2"/>
</dbReference>